<dbReference type="Gene3D" id="2.30.38.10">
    <property type="entry name" value="Luciferase, Domain 3"/>
    <property type="match status" value="2"/>
</dbReference>
<dbReference type="CDD" id="cd02440">
    <property type="entry name" value="AdoMet_MTases"/>
    <property type="match status" value="1"/>
</dbReference>
<keyword evidence="3" id="KW-0596">Phosphopantetheine</keyword>
<dbReference type="InterPro" id="IPR045851">
    <property type="entry name" value="AMP-bd_C_sf"/>
</dbReference>
<dbReference type="FunFam" id="3.30.559.10:FF:000012">
    <property type="entry name" value="Non-ribosomal peptide synthetase"/>
    <property type="match status" value="1"/>
</dbReference>
<dbReference type="FunFam" id="1.10.1200.10:FF:000005">
    <property type="entry name" value="Nonribosomal peptide synthetase 1"/>
    <property type="match status" value="2"/>
</dbReference>
<dbReference type="InterPro" id="IPR023213">
    <property type="entry name" value="CAT-like_dom_sf"/>
</dbReference>
<dbReference type="Pfam" id="PF13193">
    <property type="entry name" value="AMP-binding_C"/>
    <property type="match status" value="1"/>
</dbReference>
<dbReference type="NCBIfam" id="NF003417">
    <property type="entry name" value="PRK04813.1"/>
    <property type="match status" value="3"/>
</dbReference>
<dbReference type="FunFam" id="2.30.38.10:FF:000001">
    <property type="entry name" value="Non-ribosomal peptide synthetase PvdI"/>
    <property type="match status" value="1"/>
</dbReference>
<dbReference type="Gene3D" id="3.30.559.10">
    <property type="entry name" value="Chloramphenicol acetyltransferase-like domain"/>
    <property type="match status" value="2"/>
</dbReference>
<dbReference type="SUPFAM" id="SSF56801">
    <property type="entry name" value="Acetyl-CoA synthetase-like"/>
    <property type="match status" value="2"/>
</dbReference>
<evidence type="ECO:0000256" key="4">
    <source>
        <dbReference type="ARBA" id="ARBA00022553"/>
    </source>
</evidence>
<dbReference type="InterPro" id="IPR029063">
    <property type="entry name" value="SAM-dependent_MTases_sf"/>
</dbReference>
<dbReference type="Pfam" id="PF00501">
    <property type="entry name" value="AMP-binding"/>
    <property type="match status" value="2"/>
</dbReference>
<dbReference type="FunFam" id="3.30.300.30:FF:000010">
    <property type="entry name" value="Enterobactin synthetase component F"/>
    <property type="match status" value="1"/>
</dbReference>
<dbReference type="InterPro" id="IPR025110">
    <property type="entry name" value="AMP-bd_C"/>
</dbReference>
<dbReference type="SUPFAM" id="SSF47336">
    <property type="entry name" value="ACP-like"/>
    <property type="match status" value="2"/>
</dbReference>
<dbReference type="Gene3D" id="3.30.559.30">
    <property type="entry name" value="Nonribosomal peptide synthetase, condensation domain"/>
    <property type="match status" value="2"/>
</dbReference>
<dbReference type="Pfam" id="PF00550">
    <property type="entry name" value="PP-binding"/>
    <property type="match status" value="2"/>
</dbReference>
<dbReference type="Gene3D" id="1.10.1200.10">
    <property type="entry name" value="ACP-like"/>
    <property type="match status" value="2"/>
</dbReference>
<dbReference type="SUPFAM" id="SSF53335">
    <property type="entry name" value="S-adenosyl-L-methionine-dependent methyltransferases"/>
    <property type="match status" value="1"/>
</dbReference>
<dbReference type="InterPro" id="IPR000873">
    <property type="entry name" value="AMP-dep_synth/lig_dom"/>
</dbReference>
<dbReference type="GO" id="GO:0009403">
    <property type="term" value="P:toxin biosynthetic process"/>
    <property type="evidence" value="ECO:0007669"/>
    <property type="project" value="UniProtKB-ARBA"/>
</dbReference>
<dbReference type="FunFam" id="3.40.50.980:FF:000001">
    <property type="entry name" value="Non-ribosomal peptide synthetase"/>
    <property type="match status" value="2"/>
</dbReference>
<dbReference type="Gene3D" id="3.40.50.980">
    <property type="match status" value="4"/>
</dbReference>
<protein>
    <submittedName>
        <fullName evidence="7">AptC</fullName>
    </submittedName>
</protein>
<comment type="similarity">
    <text evidence="2">Belongs to the ATP-dependent AMP-binding enzyme family.</text>
</comment>
<dbReference type="SMART" id="SM00823">
    <property type="entry name" value="PKS_PP"/>
    <property type="match status" value="2"/>
</dbReference>
<dbReference type="CDD" id="cd05930">
    <property type="entry name" value="A_NRPS"/>
    <property type="match status" value="1"/>
</dbReference>
<dbReference type="InterPro" id="IPR036736">
    <property type="entry name" value="ACP-like_sf"/>
</dbReference>
<evidence type="ECO:0000256" key="3">
    <source>
        <dbReference type="ARBA" id="ARBA00022450"/>
    </source>
</evidence>
<organism evidence="7">
    <name type="scientific">Fischerella sp. CENA298</name>
    <dbReference type="NCBI Taxonomy" id="1622126"/>
    <lineage>
        <taxon>Bacteria</taxon>
        <taxon>Bacillati</taxon>
        <taxon>Cyanobacteriota</taxon>
        <taxon>Cyanophyceae</taxon>
        <taxon>Nostocales</taxon>
        <taxon>Hapalosiphonaceae</taxon>
        <taxon>Fischerella</taxon>
    </lineage>
</organism>
<name>A0A2P1CYX9_9CYAN</name>
<dbReference type="InterPro" id="IPR013217">
    <property type="entry name" value="Methyltransf_12"/>
</dbReference>
<dbReference type="EMBL" id="MF741685">
    <property type="protein sequence ID" value="AVK43253.1"/>
    <property type="molecule type" value="Genomic_DNA"/>
</dbReference>
<dbReference type="Pfam" id="PF08242">
    <property type="entry name" value="Methyltransf_12"/>
    <property type="match status" value="1"/>
</dbReference>
<proteinExistence type="inferred from homology"/>
<dbReference type="GO" id="GO:0005829">
    <property type="term" value="C:cytosol"/>
    <property type="evidence" value="ECO:0007669"/>
    <property type="project" value="TreeGrafter"/>
</dbReference>
<accession>A0A2P1CYX9</accession>
<evidence type="ECO:0000256" key="2">
    <source>
        <dbReference type="ARBA" id="ARBA00006432"/>
    </source>
</evidence>
<dbReference type="GO" id="GO:0043041">
    <property type="term" value="P:amino acid activation for nonribosomal peptide biosynthetic process"/>
    <property type="evidence" value="ECO:0007669"/>
    <property type="project" value="TreeGrafter"/>
</dbReference>
<evidence type="ECO:0000313" key="7">
    <source>
        <dbReference type="EMBL" id="AVK43253.1"/>
    </source>
</evidence>
<dbReference type="PANTHER" id="PTHR45527">
    <property type="entry name" value="NONRIBOSOMAL PEPTIDE SYNTHETASE"/>
    <property type="match status" value="1"/>
</dbReference>
<dbReference type="PROSITE" id="PS50075">
    <property type="entry name" value="CARRIER"/>
    <property type="match status" value="2"/>
</dbReference>
<dbReference type="GO" id="GO:0003824">
    <property type="term" value="F:catalytic activity"/>
    <property type="evidence" value="ECO:0007669"/>
    <property type="project" value="InterPro"/>
</dbReference>
<dbReference type="InterPro" id="IPR020806">
    <property type="entry name" value="PKS_PP-bd"/>
</dbReference>
<evidence type="ECO:0000256" key="5">
    <source>
        <dbReference type="ARBA" id="ARBA00022737"/>
    </source>
</evidence>
<dbReference type="InterPro" id="IPR009081">
    <property type="entry name" value="PP-bd_ACP"/>
</dbReference>
<dbReference type="CDD" id="cd19531">
    <property type="entry name" value="LCL_NRPS-like"/>
    <property type="match status" value="2"/>
</dbReference>
<dbReference type="PROSITE" id="PS00012">
    <property type="entry name" value="PHOSPHOPANTETHEINE"/>
    <property type="match status" value="1"/>
</dbReference>
<evidence type="ECO:0000256" key="1">
    <source>
        <dbReference type="ARBA" id="ARBA00001957"/>
    </source>
</evidence>
<sequence length="2584" mass="292556">MSELLKRLENLSPEKRELVLQKLKKQQQFGQDNHTKTPLITPTSREQSLPLSFAQARLWFLDQLEGENCVYNVPFFWQISGFLNIAVLEQALTEIIQRHEVLRTSFSIVDESPIQVIHAHPQLKLQVLDWRQVPKEHQLSKARQLATEELQQPFDLSNPPLLRVKLLQLAEQSHLLLLVIHHIVCDGWSMDIFRRELFALYTAFCNGESSPLPELPLQYADFAHWQRQWLQGEVLQTQLNYWQKQLADVPPLLELPTDKPRPSVQSFKGQSEFLELNADLTQKLKRLSQESGTTLFMTMIAVFALLLSRYSGQEDIVVGSAIANRNRREIEPLIGFFVNSLALRTNLQGNPTFLELVQRVKQVNLDAYDRQDLPFEKLVDELGLERSLSHHPLFQVAFGLQSGTPEKLEIPGLTLSRFEWENTTTLFDLSLIFRETPQGLTGEWEYATDLFEAETIQRMAGHFEVLLKQIIDNPKQPINTLSLLTEDEHQKLQSWNQTQTEYPHDKTLVDLFEEQVRKNPDNQAVFFESQSLTYQQLNQKANQLAHYLIHNYQIQPDTLIGICVERSLEMIIGVLGILKAGGAYVPIDPNYPQERIKFMLEDSGVSILLTQGLLLDKLHLDNLEKLCHVLCLDNVSRIDAVAAFRRVDAKTQRKIIDNPKLQSTPDNLAYVIYTSGSTGRPKGVMIEHKAIVNLALGWVETFQVQPHSRVLQFGSFSFDLSIGEIATALSAGACLYLGNKDTLLPGQSLVDFLTQHKITHSFLSPSALSVLPKASFPDLQCIAVGGEACTAELVSQWGIEQSLYNCYGPTESTVTAAIALCQPNGKKPSIGKPSANLRTYILDAHNQPLPPGIPGELCVAGIGLARGYLNRPESTSQKFIEVELFGKTERIYKTGDLARWNAEGNLEYLGRIDEQIKLRGFRIELGEIESLLLQHSLVQEAVVILSETDSNSRLVAYITVAKKSTNLEIEVKEYLKKCLPNYMIPSQIMVLDKLPLTANGKLDRRALPAPNTDVLSEFEVPITPTEELLASLWQGLLKIKSVGRSNNFFELGGHSLLATQLIARIRDSFGVELSVRKVFEQSVLSELAREIDKASATVALPSIVPQAKNEPKTLSFAQSRLWFLAQLEAEENSASYNMPFALQLDGNLNVEALRQSLTYLLQRHTSLRSYFPALAGEPQVVVKNIEDIEVLEIADLQTLDRKTQAETVQKLANNHAQEPFNLNTDTLFRAKLLQLSQQKNILLINIHHIISDGWSMGVFKREWEQAYTAYAAGSTPNLSPLPIQYSDYAAWQRSWLQGETLSSQENYWKQQLSDAPRLLDLPTDYPRPAQQSYQGEREEYCLSKELTQKLKHLSQQQGVSLFMTLLAAFNILLSHYSRQDDLCVGSAIANRTHSYTEGLIGFFVNTLVLRSKVKPEQAFIDLLQQTRQTCLDAYAHQDIPFEYLVEQLQPERSLSHNPLFQVMMVLQNAAGAGVKVSLPGLDIQYLEQSFPFAKFDLLLDLRERDEQLHCMWEYATDLFEASTIKRMAGHFEVLLTAITQNPQQPIHQLPIITPAESQQLQIWNQTDTDYPQHHTLVTLFEEQVAKTPDKIAVVFANRSLSYQEFNQKANQLANHLLQVKSLSNNPLIAICMDRSLEMLIGIFAILKAGGAYVPIDPSYPQERIQLMLEDSNTAVLLTTKSLKKQIPFEKLNNTSQIVFLDEQTWTEQPTENLKSNSNYHDLAYVIYTSGSTGRPKGVAIAHSSSVAFVKWAHSVFSAEQLAGVLASTSICFDLSIFEIFVPLTQGGSVIVVENALYIEQALKNSVPITLINTVPSAVAELLNMNAIPSSVEVINLAGEPLKNSLVQDLYQTTSVKEVYNLYGPSEDTTYSTFTKVAKNAQHEPSIGKAIANTRIYILDNYNQPLPPGIPGELCIAGAGLAQGYLNRPDLTAEKFITLELFGKTERIYKTGDLARWLTDGNLQYLGRIDHQVKLRGFRIELGEIEAFLLKHPKIQEAVVLVREESDGDRRLVAYIVPSQTEDNYLQGEQVELWEQVFNNSYSQQATPTDDPTLNLAGWKDSYTREAIPSLAMQEWRDTTVNQILELAPQKVWEIGCGTGMLLFKIAPHCQHYLGTDFSSGGLQYIEQYLKQQSLNEKVTLKTRAANQFDGIETNAYDLVILNSVIQYFPSLDYLLSVIEGAIKTVSYQGKIFIGDVRNLNLLEAFHTAVEFYRASDELSIQDLRQQIQKSIRTEGELLIDPDFFIAIKQKFPRISHVEIQLKRGYNHTEMSRFRYDVVLYLDGTATPFAEPKCLDWQEKQLNLETIEKILTTQQPDLLRIKDIPNARLTSEMALLDNIAQIDGYVADLKTAISQIKSGIEPEVFRTLTRDLPYTPFIQYSSTEFAYYDVILQRNLPGQETIPRFNQRENLRLKPWQNYANQPLQYRINQVAPEILEEWRDFMAKNLPEYMIPSHFIVLDKLPLTPNGKVDRKALPAPNNAVAATDIELPVTETEKLLAQLWAKLLKYESISRKDNFFNLGGHSLLATQLCYRIRDIFNIEIPLRQVFDSPIFSQLASYIDSCIWVNSASADMQLLNSDEEEIEL</sequence>
<keyword evidence="5" id="KW-0677">Repeat</keyword>
<keyword evidence="4" id="KW-0597">Phosphoprotein</keyword>
<dbReference type="SUPFAM" id="SSF52777">
    <property type="entry name" value="CoA-dependent acyltransferases"/>
    <property type="match status" value="4"/>
</dbReference>
<dbReference type="InterPro" id="IPR010071">
    <property type="entry name" value="AA_adenyl_dom"/>
</dbReference>
<dbReference type="PROSITE" id="PS00455">
    <property type="entry name" value="AMP_BINDING"/>
    <property type="match status" value="2"/>
</dbReference>
<dbReference type="InterPro" id="IPR020845">
    <property type="entry name" value="AMP-binding_CS"/>
</dbReference>
<dbReference type="InterPro" id="IPR001242">
    <property type="entry name" value="Condensation_dom"/>
</dbReference>
<dbReference type="Gene3D" id="3.40.50.150">
    <property type="entry name" value="Vaccinia Virus protein VP39"/>
    <property type="match status" value="1"/>
</dbReference>
<gene>
    <name evidence="7" type="primary">aptC</name>
</gene>
<dbReference type="Pfam" id="PF00668">
    <property type="entry name" value="Condensation"/>
    <property type="match status" value="2"/>
</dbReference>
<dbReference type="GO" id="GO:0008610">
    <property type="term" value="P:lipid biosynthetic process"/>
    <property type="evidence" value="ECO:0007669"/>
    <property type="project" value="UniProtKB-ARBA"/>
</dbReference>
<dbReference type="Gene3D" id="3.30.300.30">
    <property type="match status" value="3"/>
</dbReference>
<reference evidence="7" key="2">
    <citation type="submission" date="2018-04" db="EMBL/GenBank/DDBJ databases">
        <authorList>
            <person name="Go L.Y."/>
            <person name="Mitchell J.A."/>
        </authorList>
    </citation>
    <scope>NUCLEOTIDE SEQUENCE</scope>
    <source>
        <strain evidence="7">CENA298</strain>
    </source>
</reference>
<evidence type="ECO:0000259" key="6">
    <source>
        <dbReference type="PROSITE" id="PS50075"/>
    </source>
</evidence>
<feature type="domain" description="Carrier" evidence="6">
    <location>
        <begin position="1020"/>
        <end position="1095"/>
    </location>
</feature>
<reference evidence="7" key="1">
    <citation type="journal article" date="2017" name="ACS Chem. Biol.">
        <title>Simultaneous Production of Anabaenopeptins and Namalides by the Cyanobacterium Nostoc sp. CENA543.</title>
        <authorList>
            <person name="Shishido T.K."/>
            <person name="Jokela J."/>
            <person name="Fewer D.P."/>
            <person name="Wahlsten M."/>
            <person name="Fiore M.F."/>
            <person name="Sivonen K."/>
        </authorList>
    </citation>
    <scope>NUCLEOTIDE SEQUENCE</scope>
    <source>
        <strain evidence="7">CENA298</strain>
    </source>
</reference>
<dbReference type="GO" id="GO:0031177">
    <property type="term" value="F:phosphopantetheine binding"/>
    <property type="evidence" value="ECO:0007669"/>
    <property type="project" value="InterPro"/>
</dbReference>
<comment type="cofactor">
    <cofactor evidence="1">
        <name>pantetheine 4'-phosphate</name>
        <dbReference type="ChEBI" id="CHEBI:47942"/>
    </cofactor>
</comment>
<feature type="domain" description="Carrier" evidence="6">
    <location>
        <begin position="2488"/>
        <end position="2563"/>
    </location>
</feature>
<dbReference type="InterPro" id="IPR006162">
    <property type="entry name" value="Ppantetheine_attach_site"/>
</dbReference>
<dbReference type="NCBIfam" id="TIGR01733">
    <property type="entry name" value="AA-adenyl-dom"/>
    <property type="match status" value="2"/>
</dbReference>
<dbReference type="FunFam" id="3.40.50.12780:FF:000012">
    <property type="entry name" value="Non-ribosomal peptide synthetase"/>
    <property type="match status" value="1"/>
</dbReference>
<dbReference type="PANTHER" id="PTHR45527:SF1">
    <property type="entry name" value="FATTY ACID SYNTHASE"/>
    <property type="match status" value="1"/>
</dbReference>